<evidence type="ECO:0000259" key="1">
    <source>
        <dbReference type="SMART" id="SM00849"/>
    </source>
</evidence>
<dbReference type="SMART" id="SM00849">
    <property type="entry name" value="Lactamase_B"/>
    <property type="match status" value="1"/>
</dbReference>
<name>A0A263CZH9_9PSEU</name>
<dbReference type="SUPFAM" id="SSF56281">
    <property type="entry name" value="Metallo-hydrolase/oxidoreductase"/>
    <property type="match status" value="1"/>
</dbReference>
<dbReference type="InterPro" id="IPR036866">
    <property type="entry name" value="RibonucZ/Hydroxyglut_hydro"/>
</dbReference>
<dbReference type="InterPro" id="IPR050855">
    <property type="entry name" value="NDM-1-like"/>
</dbReference>
<dbReference type="RefSeq" id="WP_094864154.1">
    <property type="nucleotide sequence ID" value="NZ_NKYE01000012.1"/>
</dbReference>
<reference evidence="2 3" key="1">
    <citation type="submission" date="2017-07" db="EMBL/GenBank/DDBJ databases">
        <title>Amycolatopsis antarcticus sp. nov., isolated from the surface of an Antarcticus brown macroalga.</title>
        <authorList>
            <person name="Wang J."/>
            <person name="Leiva S."/>
            <person name="Huang J."/>
            <person name="Huang Y."/>
        </authorList>
    </citation>
    <scope>NUCLEOTIDE SEQUENCE [LARGE SCALE GENOMIC DNA]</scope>
    <source>
        <strain evidence="2 3">AU-G6</strain>
    </source>
</reference>
<dbReference type="InParanoid" id="A0A263CZH9"/>
<dbReference type="Pfam" id="PF00753">
    <property type="entry name" value="Lactamase_B"/>
    <property type="match status" value="1"/>
</dbReference>
<sequence>MRGQLWLEPADGVLVRRHEELDLNIGLVLGDGGCLVIDTRGDAEQGADLAAAVREVTADPWTVVITHAHFDHCFGTEAFGDCEVWAQRGAHAVLAAEGAAIRSAWAARYRREGRTDRAEAILASEPVLPGKLVDDRAGLTVGGRRIELGWFGPGHTGHDLVVHVPDAGVAFAGDLVENGPGGRYTTESFGPDCSLREWPDALTGLLSLDARVIVPGHGDLVDPPFVAAQRASLTALAGLDRRLESGELSPAEVLAAAPFAHDVTRSAIPASGGA</sequence>
<dbReference type="EMBL" id="NKYE01000012">
    <property type="protein sequence ID" value="OZM71572.1"/>
    <property type="molecule type" value="Genomic_DNA"/>
</dbReference>
<proteinExistence type="predicted"/>
<dbReference type="OrthoDB" id="2273115at2"/>
<gene>
    <name evidence="2" type="ORF">CFN78_18740</name>
</gene>
<keyword evidence="3" id="KW-1185">Reference proteome</keyword>
<feature type="domain" description="Metallo-beta-lactamase" evidence="1">
    <location>
        <begin position="22"/>
        <end position="217"/>
    </location>
</feature>
<dbReference type="Proteomes" id="UP000242444">
    <property type="component" value="Unassembled WGS sequence"/>
</dbReference>
<dbReference type="CDD" id="cd16282">
    <property type="entry name" value="metallo-hydrolase-like_MBL-fold"/>
    <property type="match status" value="1"/>
</dbReference>
<keyword evidence="2" id="KW-0378">Hydrolase</keyword>
<protein>
    <submittedName>
        <fullName evidence="2">MBL fold metallo-hydrolase</fullName>
    </submittedName>
</protein>
<accession>A0A263CZH9</accession>
<comment type="caution">
    <text evidence="2">The sequence shown here is derived from an EMBL/GenBank/DDBJ whole genome shotgun (WGS) entry which is preliminary data.</text>
</comment>
<dbReference type="InterPro" id="IPR001279">
    <property type="entry name" value="Metallo-B-lactamas"/>
</dbReference>
<dbReference type="Gene3D" id="3.60.15.10">
    <property type="entry name" value="Ribonuclease Z/Hydroxyacylglutathione hydrolase-like"/>
    <property type="match status" value="1"/>
</dbReference>
<evidence type="ECO:0000313" key="3">
    <source>
        <dbReference type="Proteomes" id="UP000242444"/>
    </source>
</evidence>
<dbReference type="GO" id="GO:0016787">
    <property type="term" value="F:hydrolase activity"/>
    <property type="evidence" value="ECO:0007669"/>
    <property type="project" value="UniProtKB-KW"/>
</dbReference>
<organism evidence="2 3">
    <name type="scientific">Amycolatopsis antarctica</name>
    <dbReference type="NCBI Taxonomy" id="1854586"/>
    <lineage>
        <taxon>Bacteria</taxon>
        <taxon>Bacillati</taxon>
        <taxon>Actinomycetota</taxon>
        <taxon>Actinomycetes</taxon>
        <taxon>Pseudonocardiales</taxon>
        <taxon>Pseudonocardiaceae</taxon>
        <taxon>Amycolatopsis</taxon>
    </lineage>
</organism>
<dbReference type="AlphaFoldDB" id="A0A263CZH9"/>
<evidence type="ECO:0000313" key="2">
    <source>
        <dbReference type="EMBL" id="OZM71572.1"/>
    </source>
</evidence>
<dbReference type="PANTHER" id="PTHR42951:SF4">
    <property type="entry name" value="ACYL-COENZYME A THIOESTERASE MBLAC2"/>
    <property type="match status" value="1"/>
</dbReference>
<dbReference type="PANTHER" id="PTHR42951">
    <property type="entry name" value="METALLO-BETA-LACTAMASE DOMAIN-CONTAINING"/>
    <property type="match status" value="1"/>
</dbReference>